<dbReference type="PANTHER" id="PTHR30055">
    <property type="entry name" value="HTH-TYPE TRANSCRIPTIONAL REGULATOR RUTR"/>
    <property type="match status" value="1"/>
</dbReference>
<evidence type="ECO:0000256" key="1">
    <source>
        <dbReference type="ARBA" id="ARBA00023015"/>
    </source>
</evidence>
<keyword evidence="1" id="KW-0805">Transcription regulation</keyword>
<protein>
    <submittedName>
        <fullName evidence="6">TetR family transcriptional regulator</fullName>
    </submittedName>
</protein>
<dbReference type="Gene3D" id="1.10.357.10">
    <property type="entry name" value="Tetracycline Repressor, domain 2"/>
    <property type="match status" value="1"/>
</dbReference>
<evidence type="ECO:0000256" key="4">
    <source>
        <dbReference type="PROSITE-ProRule" id="PRU00335"/>
    </source>
</evidence>
<organism evidence="6 7">
    <name type="scientific">Streptomyces corchorusii</name>
    <name type="common">Streptomyces chibaensis</name>
    <dbReference type="NCBI Taxonomy" id="1903"/>
    <lineage>
        <taxon>Bacteria</taxon>
        <taxon>Bacillati</taxon>
        <taxon>Actinomycetota</taxon>
        <taxon>Actinomycetes</taxon>
        <taxon>Kitasatosporales</taxon>
        <taxon>Streptomycetaceae</taxon>
        <taxon>Streptomyces</taxon>
    </lineage>
</organism>
<reference evidence="6 7" key="1">
    <citation type="submission" date="2015-10" db="EMBL/GenBank/DDBJ databases">
        <title>Draft genome sequence of Streptomyces corchorusii DSM 40340, type strain for the species Streptomyces corchorusii.</title>
        <authorList>
            <person name="Ruckert C."/>
            <person name="Winkler A."/>
            <person name="Kalinowski J."/>
            <person name="Kampfer P."/>
            <person name="Glaeser S."/>
        </authorList>
    </citation>
    <scope>NUCLEOTIDE SEQUENCE [LARGE SCALE GENOMIC DNA]</scope>
    <source>
        <strain evidence="6 7">DSM 40340</strain>
    </source>
</reference>
<keyword evidence="3" id="KW-0804">Transcription</keyword>
<feature type="DNA-binding region" description="H-T-H motif" evidence="4">
    <location>
        <begin position="31"/>
        <end position="50"/>
    </location>
</feature>
<dbReference type="EMBL" id="LMWP01000005">
    <property type="protein sequence ID" value="KUN31573.1"/>
    <property type="molecule type" value="Genomic_DNA"/>
</dbReference>
<dbReference type="RefSeq" id="WP_059262023.1">
    <property type="nucleotide sequence ID" value="NZ_KQ948352.1"/>
</dbReference>
<evidence type="ECO:0000259" key="5">
    <source>
        <dbReference type="PROSITE" id="PS50977"/>
    </source>
</evidence>
<dbReference type="InterPro" id="IPR001647">
    <property type="entry name" value="HTH_TetR"/>
</dbReference>
<dbReference type="InterPro" id="IPR036271">
    <property type="entry name" value="Tet_transcr_reg_TetR-rel_C_sf"/>
</dbReference>
<gene>
    <name evidence="6" type="ORF">AQJ11_05095</name>
</gene>
<dbReference type="Pfam" id="PF00440">
    <property type="entry name" value="TetR_N"/>
    <property type="match status" value="1"/>
</dbReference>
<dbReference type="SUPFAM" id="SSF48498">
    <property type="entry name" value="Tetracyclin repressor-like, C-terminal domain"/>
    <property type="match status" value="1"/>
</dbReference>
<keyword evidence="2 4" id="KW-0238">DNA-binding</keyword>
<dbReference type="AlphaFoldDB" id="A0A117QJD7"/>
<dbReference type="GO" id="GO:0000976">
    <property type="term" value="F:transcription cis-regulatory region binding"/>
    <property type="evidence" value="ECO:0007669"/>
    <property type="project" value="TreeGrafter"/>
</dbReference>
<dbReference type="GO" id="GO:0003700">
    <property type="term" value="F:DNA-binding transcription factor activity"/>
    <property type="evidence" value="ECO:0007669"/>
    <property type="project" value="TreeGrafter"/>
</dbReference>
<feature type="domain" description="HTH tetR-type" evidence="5">
    <location>
        <begin position="8"/>
        <end position="68"/>
    </location>
</feature>
<dbReference type="InterPro" id="IPR009057">
    <property type="entry name" value="Homeodomain-like_sf"/>
</dbReference>
<dbReference type="PANTHER" id="PTHR30055:SF234">
    <property type="entry name" value="HTH-TYPE TRANSCRIPTIONAL REGULATOR BETI"/>
    <property type="match status" value="1"/>
</dbReference>
<evidence type="ECO:0000313" key="6">
    <source>
        <dbReference type="EMBL" id="KUN31573.1"/>
    </source>
</evidence>
<sequence>MVKQDRARRTHELLLDAAAAEFVRHGYVGANLQRVAAEANLTKGALYAHFTSKRLLANALIAPFEGTWRELLAQAGRTDLSPAERLRLVTDALAGRLQADLRFRAGFHLASEDARAHGRLPRFAVDFSGCVLGLAAEARRQGQSAGVQDPEWLGQLLLVLMYGVYYTTPACGMDRFGDAVCALWQQVVRGGEAASPSLPALCGQR</sequence>
<evidence type="ECO:0000313" key="7">
    <source>
        <dbReference type="Proteomes" id="UP000053398"/>
    </source>
</evidence>
<proteinExistence type="predicted"/>
<evidence type="ECO:0000256" key="3">
    <source>
        <dbReference type="ARBA" id="ARBA00023163"/>
    </source>
</evidence>
<dbReference type="PRINTS" id="PR00455">
    <property type="entry name" value="HTHTETR"/>
</dbReference>
<keyword evidence="7" id="KW-1185">Reference proteome</keyword>
<dbReference type="Proteomes" id="UP000053398">
    <property type="component" value="Unassembled WGS sequence"/>
</dbReference>
<dbReference type="InterPro" id="IPR050109">
    <property type="entry name" value="HTH-type_TetR-like_transc_reg"/>
</dbReference>
<accession>A0A117QJD7</accession>
<name>A0A117QJD7_STRCK</name>
<dbReference type="PROSITE" id="PS50977">
    <property type="entry name" value="HTH_TETR_2"/>
    <property type="match status" value="1"/>
</dbReference>
<evidence type="ECO:0000256" key="2">
    <source>
        <dbReference type="ARBA" id="ARBA00023125"/>
    </source>
</evidence>
<dbReference type="SUPFAM" id="SSF46689">
    <property type="entry name" value="Homeodomain-like"/>
    <property type="match status" value="1"/>
</dbReference>
<comment type="caution">
    <text evidence="6">The sequence shown here is derived from an EMBL/GenBank/DDBJ whole genome shotgun (WGS) entry which is preliminary data.</text>
</comment>